<evidence type="ECO:0000256" key="1">
    <source>
        <dbReference type="ARBA" id="ARBA00004418"/>
    </source>
</evidence>
<accession>A0A506TZM6</accession>
<comment type="subcellular location">
    <subcellularLocation>
        <location evidence="1">Periplasm</location>
    </subcellularLocation>
</comment>
<feature type="signal peptide" evidence="3">
    <location>
        <begin position="1"/>
        <end position="44"/>
    </location>
</feature>
<dbReference type="InterPro" id="IPR028082">
    <property type="entry name" value="Peripla_BP_I"/>
</dbReference>
<dbReference type="GO" id="GO:0030246">
    <property type="term" value="F:carbohydrate binding"/>
    <property type="evidence" value="ECO:0007669"/>
    <property type="project" value="TreeGrafter"/>
</dbReference>
<evidence type="ECO:0000313" key="5">
    <source>
        <dbReference type="EMBL" id="TPW26175.1"/>
    </source>
</evidence>
<evidence type="ECO:0000313" key="6">
    <source>
        <dbReference type="Proteomes" id="UP000320314"/>
    </source>
</evidence>
<dbReference type="CDD" id="cd19965">
    <property type="entry name" value="PBP1_ABC_sugar_binding-like"/>
    <property type="match status" value="1"/>
</dbReference>
<keyword evidence="6" id="KW-1185">Reference proteome</keyword>
<sequence>MSNDHEDHQQKRRMMASRRAVMQGALGAGALGSLAALGASPALAQDAGEGNFPKHKKWKFTFVNHVSTNPFFVPTQYGIADACALLGCDYQWTGSQKSIASEMVNAMNTAIAANVDGIAVCLVDQHAFNAPTDRALKAGIPVFAYNADTKGNDRLAYIGQDLYLAGKALGERIVSLVDSGDVVGFIATPGQLNIQPRLDGAADAIKESGKKINFKQIASGPTVNEEVSRVDSYYVGHNDLKGMFAVDAGSTMAVAKTMEKYGLHKKGVRGGGFDMLPNTLDGIKNGHLDFTIDQQPYLQGFYTVMEMFMFKMSGGLTGPAKINTGLKFVTKDNVDPYQKTKTRFEGNSRKQQVVERSGPIGG</sequence>
<dbReference type="AlphaFoldDB" id="A0A506TZM6"/>
<dbReference type="EMBL" id="VHLH01000035">
    <property type="protein sequence ID" value="TPW26175.1"/>
    <property type="molecule type" value="Genomic_DNA"/>
</dbReference>
<dbReference type="PANTHER" id="PTHR30036">
    <property type="entry name" value="D-XYLOSE-BINDING PERIPLASMIC PROTEIN"/>
    <property type="match status" value="1"/>
</dbReference>
<dbReference type="InterPro" id="IPR006311">
    <property type="entry name" value="TAT_signal"/>
</dbReference>
<comment type="caution">
    <text evidence="5">The sequence shown here is derived from an EMBL/GenBank/DDBJ whole genome shotgun (WGS) entry which is preliminary data.</text>
</comment>
<dbReference type="Pfam" id="PF13407">
    <property type="entry name" value="Peripla_BP_4"/>
    <property type="match status" value="1"/>
</dbReference>
<keyword evidence="3" id="KW-0732">Signal</keyword>
<gene>
    <name evidence="5" type="ORF">FJU11_15835</name>
</gene>
<organism evidence="5 6">
    <name type="scientific">Pararhizobium mangrovi</name>
    <dbReference type="NCBI Taxonomy" id="2590452"/>
    <lineage>
        <taxon>Bacteria</taxon>
        <taxon>Pseudomonadati</taxon>
        <taxon>Pseudomonadota</taxon>
        <taxon>Alphaproteobacteria</taxon>
        <taxon>Hyphomicrobiales</taxon>
        <taxon>Rhizobiaceae</taxon>
        <taxon>Rhizobium/Agrobacterium group</taxon>
        <taxon>Pararhizobium</taxon>
    </lineage>
</organism>
<comment type="similarity">
    <text evidence="2">Belongs to the bacterial solute-binding protein 2 family.</text>
</comment>
<dbReference type="Gene3D" id="3.40.50.2300">
    <property type="match status" value="2"/>
</dbReference>
<feature type="chain" id="PRO_5021392403" evidence="3">
    <location>
        <begin position="45"/>
        <end position="362"/>
    </location>
</feature>
<dbReference type="SUPFAM" id="SSF53822">
    <property type="entry name" value="Periplasmic binding protein-like I"/>
    <property type="match status" value="1"/>
</dbReference>
<name>A0A506TZM6_9HYPH</name>
<feature type="domain" description="Periplasmic binding protein" evidence="4">
    <location>
        <begin position="61"/>
        <end position="307"/>
    </location>
</feature>
<proteinExistence type="inferred from homology"/>
<evidence type="ECO:0000256" key="3">
    <source>
        <dbReference type="SAM" id="SignalP"/>
    </source>
</evidence>
<reference evidence="5 6" key="1">
    <citation type="submission" date="2019-06" db="EMBL/GenBank/DDBJ databases">
        <authorList>
            <person name="Li M."/>
        </authorList>
    </citation>
    <scope>NUCLEOTIDE SEQUENCE [LARGE SCALE GENOMIC DNA]</scope>
    <source>
        <strain evidence="5 6">BGMRC6574</strain>
    </source>
</reference>
<protein>
    <submittedName>
        <fullName evidence="5">Sugar ABC transporter substrate-binding protein</fullName>
    </submittedName>
</protein>
<evidence type="ECO:0000259" key="4">
    <source>
        <dbReference type="Pfam" id="PF13407"/>
    </source>
</evidence>
<dbReference type="Proteomes" id="UP000320314">
    <property type="component" value="Unassembled WGS sequence"/>
</dbReference>
<dbReference type="RefSeq" id="WP_141168054.1">
    <property type="nucleotide sequence ID" value="NZ_VHLH01000035.1"/>
</dbReference>
<dbReference type="PANTHER" id="PTHR30036:SF7">
    <property type="entry name" value="ABC TRANSPORTER PERIPLASMIC-BINDING PROTEIN YPHF"/>
    <property type="match status" value="1"/>
</dbReference>
<dbReference type="OrthoDB" id="257716at2"/>
<evidence type="ECO:0000256" key="2">
    <source>
        <dbReference type="ARBA" id="ARBA00007639"/>
    </source>
</evidence>
<dbReference type="InterPro" id="IPR025997">
    <property type="entry name" value="SBP_2_dom"/>
</dbReference>
<dbReference type="GO" id="GO:0030288">
    <property type="term" value="C:outer membrane-bounded periplasmic space"/>
    <property type="evidence" value="ECO:0007669"/>
    <property type="project" value="TreeGrafter"/>
</dbReference>
<dbReference type="PROSITE" id="PS51318">
    <property type="entry name" value="TAT"/>
    <property type="match status" value="1"/>
</dbReference>
<dbReference type="InterPro" id="IPR050555">
    <property type="entry name" value="Bact_Solute-Bind_Prot2"/>
</dbReference>